<evidence type="ECO:0000313" key="2">
    <source>
        <dbReference type="Proteomes" id="UP000238479"/>
    </source>
</evidence>
<accession>A0A2P6RQZ2</accession>
<dbReference type="Gramene" id="PRQ48844">
    <property type="protein sequence ID" value="PRQ48844"/>
    <property type="gene ID" value="RchiOBHm_Chr2g0115251"/>
</dbReference>
<proteinExistence type="predicted"/>
<gene>
    <name evidence="1" type="ORF">RchiOBHm_Chr2g0115251</name>
</gene>
<name>A0A2P6RQZ2_ROSCH</name>
<protein>
    <submittedName>
        <fullName evidence="1">Uncharacterized protein</fullName>
    </submittedName>
</protein>
<dbReference type="AlphaFoldDB" id="A0A2P6RQZ2"/>
<comment type="caution">
    <text evidence="1">The sequence shown here is derived from an EMBL/GenBank/DDBJ whole genome shotgun (WGS) entry which is preliminary data.</text>
</comment>
<sequence length="72" mass="8679">MFFQKQLQCHQTWVPNLFHTYHVYTKRENSLQHLISSESKNPFRGYALPTQPQNAVDLKCGLWNKIFHYIQK</sequence>
<dbReference type="EMBL" id="PDCK01000040">
    <property type="protein sequence ID" value="PRQ48844.1"/>
    <property type="molecule type" value="Genomic_DNA"/>
</dbReference>
<organism evidence="1 2">
    <name type="scientific">Rosa chinensis</name>
    <name type="common">China rose</name>
    <dbReference type="NCBI Taxonomy" id="74649"/>
    <lineage>
        <taxon>Eukaryota</taxon>
        <taxon>Viridiplantae</taxon>
        <taxon>Streptophyta</taxon>
        <taxon>Embryophyta</taxon>
        <taxon>Tracheophyta</taxon>
        <taxon>Spermatophyta</taxon>
        <taxon>Magnoliopsida</taxon>
        <taxon>eudicotyledons</taxon>
        <taxon>Gunneridae</taxon>
        <taxon>Pentapetalae</taxon>
        <taxon>rosids</taxon>
        <taxon>fabids</taxon>
        <taxon>Rosales</taxon>
        <taxon>Rosaceae</taxon>
        <taxon>Rosoideae</taxon>
        <taxon>Rosoideae incertae sedis</taxon>
        <taxon>Rosa</taxon>
    </lineage>
</organism>
<evidence type="ECO:0000313" key="1">
    <source>
        <dbReference type="EMBL" id="PRQ48844.1"/>
    </source>
</evidence>
<keyword evidence="2" id="KW-1185">Reference proteome</keyword>
<dbReference type="Proteomes" id="UP000238479">
    <property type="component" value="Chromosome 2"/>
</dbReference>
<reference evidence="1 2" key="1">
    <citation type="journal article" date="2018" name="Nat. Genet.">
        <title>The Rosa genome provides new insights in the design of modern roses.</title>
        <authorList>
            <person name="Bendahmane M."/>
        </authorList>
    </citation>
    <scope>NUCLEOTIDE SEQUENCE [LARGE SCALE GENOMIC DNA]</scope>
    <source>
        <strain evidence="2">cv. Old Blush</strain>
    </source>
</reference>